<dbReference type="PANTHER" id="PTHR47245:SF2">
    <property type="entry name" value="PEPTIDYL-PROLYL CIS-TRANS ISOMERASE HP_0175-RELATED"/>
    <property type="match status" value="1"/>
</dbReference>
<dbReference type="AlphaFoldDB" id="A0A434AGE4"/>
<feature type="chain" id="PRO_5019264872" description="PpiC domain-containing protein" evidence="2">
    <location>
        <begin position="21"/>
        <end position="549"/>
    </location>
</feature>
<dbReference type="PANTHER" id="PTHR47245">
    <property type="entry name" value="PEPTIDYLPROLYL ISOMERASE"/>
    <property type="match status" value="1"/>
</dbReference>
<evidence type="ECO:0000313" key="4">
    <source>
        <dbReference type="EMBL" id="RUT73442.1"/>
    </source>
</evidence>
<dbReference type="InterPro" id="IPR046357">
    <property type="entry name" value="PPIase_dom_sf"/>
</dbReference>
<dbReference type="InterPro" id="IPR050245">
    <property type="entry name" value="PrsA_foldase"/>
</dbReference>
<proteinExistence type="predicted"/>
<dbReference type="OrthoDB" id="14196at2"/>
<evidence type="ECO:0000256" key="2">
    <source>
        <dbReference type="SAM" id="SignalP"/>
    </source>
</evidence>
<dbReference type="Pfam" id="PF00639">
    <property type="entry name" value="Rotamase"/>
    <property type="match status" value="2"/>
</dbReference>
<evidence type="ECO:0000256" key="1">
    <source>
        <dbReference type="PROSITE-ProRule" id="PRU00278"/>
    </source>
</evidence>
<feature type="signal peptide" evidence="2">
    <location>
        <begin position="1"/>
        <end position="20"/>
    </location>
</feature>
<dbReference type="GO" id="GO:0003755">
    <property type="term" value="F:peptidyl-prolyl cis-trans isomerase activity"/>
    <property type="evidence" value="ECO:0007669"/>
    <property type="project" value="UniProtKB-KW"/>
</dbReference>
<feature type="domain" description="PpiC" evidence="3">
    <location>
        <begin position="122"/>
        <end position="224"/>
    </location>
</feature>
<dbReference type="SUPFAM" id="SSF54534">
    <property type="entry name" value="FKBP-like"/>
    <property type="match status" value="2"/>
</dbReference>
<sequence length="549" mass="65227">MRGVFLYLTLLFTCSTTSFGQTNPKDTLFTIDNTVFSSETFLKLYRNKQFLDQNKQLLSLHSALNQYINYQLKLAEANHLRLDTLPAVKKEINKYQNLAFEPYLYPIHISEDQILEAFKRIQYFLRIRHILIKIKRRKTPKDTLEAYNIATNIYTQLKNGKRFEKLAKQHSDDLSVRINNGEIGYLTAFDMDYSFENAAYNLQVGEISKPVRTQFGYHIIQVLERVPNPGQRKIERIILKYPKKADRSQRTQIQHKADSLFKQLKNGANFKNISLQYSTEKNPPQTLRWFGLYEMSPEIEHAAFQLKQKKEISSPIKTEMGYQILQLVDKKDYSDIDACRDELIKNLLKDSRSRPSRAELISRIKKEYHYTENKNLLSNFYSILDYAYADLWEPIFSIDSIKYTQEDFAKFLSLQASKDIYENFKEYINRLFINFSNNSILAFYKNKISEREPRLRKLITNYKNGVLVYFINKQYIWDLSKNKEEEIKHYYLQNQKKYGNTVDYNQIKNQIASDYRRNVEKNWMSKLKSRYVLKINQATLHKIAIKNND</sequence>
<feature type="domain" description="PpiC" evidence="3">
    <location>
        <begin position="229"/>
        <end position="329"/>
    </location>
</feature>
<keyword evidence="5" id="KW-1185">Reference proteome</keyword>
<accession>A0A434AGE4</accession>
<dbReference type="Gene3D" id="3.10.50.40">
    <property type="match status" value="2"/>
</dbReference>
<dbReference type="PROSITE" id="PS50198">
    <property type="entry name" value="PPIC_PPIASE_2"/>
    <property type="match status" value="2"/>
</dbReference>
<dbReference type="RefSeq" id="WP_127344450.1">
    <property type="nucleotide sequence ID" value="NZ_RJJX01000021.1"/>
</dbReference>
<dbReference type="EMBL" id="RJJX01000021">
    <property type="protein sequence ID" value="RUT73442.1"/>
    <property type="molecule type" value="Genomic_DNA"/>
</dbReference>
<dbReference type="Proteomes" id="UP000282985">
    <property type="component" value="Unassembled WGS sequence"/>
</dbReference>
<keyword evidence="1" id="KW-0413">Isomerase</keyword>
<evidence type="ECO:0000313" key="5">
    <source>
        <dbReference type="Proteomes" id="UP000282985"/>
    </source>
</evidence>
<reference evidence="4 5" key="1">
    <citation type="submission" date="2018-11" db="EMBL/GenBank/DDBJ databases">
        <title>Parancylomarina longa gen. nov., sp. nov., isolated from sediments of southern Okinawa.</title>
        <authorList>
            <person name="Fu T."/>
        </authorList>
    </citation>
    <scope>NUCLEOTIDE SEQUENCE [LARGE SCALE GENOMIC DNA]</scope>
    <source>
        <strain evidence="4 5">T3-2 S1-C</strain>
    </source>
</reference>
<name>A0A434AGE4_9BACT</name>
<comment type="caution">
    <text evidence="4">The sequence shown here is derived from an EMBL/GenBank/DDBJ whole genome shotgun (WGS) entry which is preliminary data.</text>
</comment>
<protein>
    <recommendedName>
        <fullName evidence="3">PpiC domain-containing protein</fullName>
    </recommendedName>
</protein>
<organism evidence="4 5">
    <name type="scientific">Ancylomarina longa</name>
    <dbReference type="NCBI Taxonomy" id="2487017"/>
    <lineage>
        <taxon>Bacteria</taxon>
        <taxon>Pseudomonadati</taxon>
        <taxon>Bacteroidota</taxon>
        <taxon>Bacteroidia</taxon>
        <taxon>Marinilabiliales</taxon>
        <taxon>Marinifilaceae</taxon>
        <taxon>Ancylomarina</taxon>
    </lineage>
</organism>
<evidence type="ECO:0000259" key="3">
    <source>
        <dbReference type="PROSITE" id="PS50198"/>
    </source>
</evidence>
<keyword evidence="1" id="KW-0697">Rotamase</keyword>
<dbReference type="InterPro" id="IPR000297">
    <property type="entry name" value="PPIase_PpiC"/>
</dbReference>
<keyword evidence="2" id="KW-0732">Signal</keyword>
<gene>
    <name evidence="4" type="ORF">DLK05_13255</name>
</gene>